<protein>
    <submittedName>
        <fullName evidence="8">CSON008359 protein</fullName>
    </submittedName>
</protein>
<feature type="domain" description="Nucleoporin Nup120/160 beta-propeller" evidence="4">
    <location>
        <begin position="60"/>
        <end position="515"/>
    </location>
</feature>
<evidence type="ECO:0000259" key="4">
    <source>
        <dbReference type="Pfam" id="PF11715"/>
    </source>
</evidence>
<feature type="domain" description="NUP160 helical" evidence="5">
    <location>
        <begin position="536"/>
        <end position="719"/>
    </location>
</feature>
<evidence type="ECO:0000313" key="8">
    <source>
        <dbReference type="EMBL" id="SSX23159.1"/>
    </source>
</evidence>
<name>A0A336M2C2_CULSO</name>
<dbReference type="InterPro" id="IPR056547">
    <property type="entry name" value="NUP160_helical"/>
</dbReference>
<feature type="domain" description="NUP160 middle TPR" evidence="7">
    <location>
        <begin position="780"/>
        <end position="1048"/>
    </location>
</feature>
<dbReference type="EMBL" id="UFQT01000316">
    <property type="protein sequence ID" value="SSX23159.1"/>
    <property type="molecule type" value="Genomic_DNA"/>
</dbReference>
<evidence type="ECO:0000259" key="6">
    <source>
        <dbReference type="Pfam" id="PF23347"/>
    </source>
</evidence>
<evidence type="ECO:0000256" key="1">
    <source>
        <dbReference type="ARBA" id="ARBA00004123"/>
    </source>
</evidence>
<organism evidence="8">
    <name type="scientific">Culicoides sonorensis</name>
    <name type="common">Biting midge</name>
    <dbReference type="NCBI Taxonomy" id="179676"/>
    <lineage>
        <taxon>Eukaryota</taxon>
        <taxon>Metazoa</taxon>
        <taxon>Ecdysozoa</taxon>
        <taxon>Arthropoda</taxon>
        <taxon>Hexapoda</taxon>
        <taxon>Insecta</taxon>
        <taxon>Pterygota</taxon>
        <taxon>Neoptera</taxon>
        <taxon>Endopterygota</taxon>
        <taxon>Diptera</taxon>
        <taxon>Nematocera</taxon>
        <taxon>Chironomoidea</taxon>
        <taxon>Ceratopogonidae</taxon>
        <taxon>Ceratopogoninae</taxon>
        <taxon>Culicoides</taxon>
        <taxon>Monoculicoides</taxon>
    </lineage>
</organism>
<dbReference type="InterPro" id="IPR056536">
    <property type="entry name" value="TPR_NUP160_C"/>
</dbReference>
<keyword evidence="3" id="KW-0539">Nucleus</keyword>
<reference evidence="8" key="1">
    <citation type="submission" date="2018-07" db="EMBL/GenBank/DDBJ databases">
        <authorList>
            <person name="Quirk P.G."/>
            <person name="Krulwich T.A."/>
        </authorList>
    </citation>
    <scope>NUCLEOTIDE SEQUENCE</scope>
</reference>
<dbReference type="GO" id="GO:0005643">
    <property type="term" value="C:nuclear pore"/>
    <property type="evidence" value="ECO:0007669"/>
    <property type="project" value="TreeGrafter"/>
</dbReference>
<keyword evidence="2" id="KW-0813">Transport</keyword>
<dbReference type="InterPro" id="IPR059141">
    <property type="entry name" value="Beta-prop_Nup120_160"/>
</dbReference>
<dbReference type="PANTHER" id="PTHR21286:SF0">
    <property type="entry name" value="NUCLEAR PORE COMPLEX PROTEIN NUP160"/>
    <property type="match status" value="1"/>
</dbReference>
<evidence type="ECO:0000256" key="2">
    <source>
        <dbReference type="ARBA" id="ARBA00022448"/>
    </source>
</evidence>
<evidence type="ECO:0000259" key="7">
    <source>
        <dbReference type="Pfam" id="PF23354"/>
    </source>
</evidence>
<feature type="domain" description="NUP160 C-terminal TPR" evidence="6">
    <location>
        <begin position="1080"/>
        <end position="1310"/>
    </location>
</feature>
<proteinExistence type="predicted"/>
<dbReference type="Pfam" id="PF11715">
    <property type="entry name" value="Beta-prop_Nup120_160"/>
    <property type="match status" value="1"/>
</dbReference>
<evidence type="ECO:0000259" key="5">
    <source>
        <dbReference type="Pfam" id="PF23345"/>
    </source>
</evidence>
<dbReference type="Pfam" id="PF23354">
    <property type="entry name" value="TPR_NUP160_120_M"/>
    <property type="match status" value="1"/>
</dbReference>
<sequence>MLGFNRKYCEVVTEQPIVEHWREIVLDTGALQSTLQDVKVPENAGGYLYKNIGCDAARNRFIYWRANHDILELSEQSLDINLRQNHLRFKFTATAILSVQIFETFDSITVLAATITSVHRFDFPHPNQLIGKGRSSQVSIFSPGDNSNGESTPGGAFKYHIIVQSSGGHIPHAASVYLSPIDHLAYFALAFNHTTIVYQMQPNGITTNMEMKASPMIPRIFSNLTGVFRGKNNQEDGNSGTSLVFDQFDDQIVLFILHRDCNIRMWSIKTGQSLTSLSILMVVQKNLLRKSPNGLSVFLCYSNYSEFRLLKPVKDGSNYTITLTNIIPTPQYDIIDFQLTEHRIWTLWCNSEGDSNISTFPLNLNTMTNWISTALEPYGNQLSPDIESGRDPKQVYSNYIFHSGRFQTYTIFKALMMYCRTHNYMDPYIPMNVLKERVCFAIDQDVQNEIETCNLSNRDYLEISSRLWEKFYFCCEQYHMEANQPIGIFNMDSIDMLGVIKKNVLSFLRPCENLENGLLTGTLPLEPVKHNRKELDIERLLDVLSYIEKVLPEAYKTEFGKKLYRADNPLTAIQQILVELQDGDWAINDTVSELLRRVQVIHDMPSAIINLLEALRYNPPNQSVSEPQLNIRNAIYKFGSAIGTSLLTETVRQVSLVRYTLCRNLLLLEQVLTENSTLNVSSTEVIRSRCIPDTTVFLQGYYVMVWISEPNTITTPRRKFTKNTISIVGLPFQHPSPLLLYLIREKGLQMALELDNAMKEQRDFDHDLLNIAHNVLLLLWPISGSFDFGEWLSETCQHTLIEEYVRLLKTWCEWNTCSRNFILALSFLHNGLSDRALDLFLQSAKGVLEEPFLTKYILQSTQSSLSSSDALSQYYLKVIKLFERHALYDNIISIAQVAIGASDKANHHAMFQSILFNNHMYLNHYEEAYHTLINNCEANRRKDCLRQLICALIAQKRFDILLQLPLIDLEEEVQNIIETRARSMQVDNPLTLCHYDFLYSFHIRKEKMRSAAVTMYEKAMRCTQLPSLQESLEFRYDSLLACINALNLIDKEYAFIAKPVLDDYFDSNNVKDLKEVVVVDLNDLHKELLVTEAMIVVEKYKKNVKSLISTGPTELVELLNIEKCYTNSFKLAKGLKLDLTSIFDSLTLACLQIDPNSGCDWLNRNVLTHILIGRDDTTTAWNFLQHHLNEEVETCPKYYKVVTRQILVNHAHLPLWLYKSYKNTNLSELMHLFIQYGRLDEAFDVAIDCIQILITKATVKNRPECKNAYFPLNNIDLLLHVSSKYTNKNDSIKEKSDKLNQLLGRYVNGVLVDHYIPFDLQQSTFDTVADPREILPFVFLKVSTGYVRPGIVKTGTFPKNVANFVASIVAEVTMSFKSCLRATISRNNPNNTSVDSERS</sequence>
<dbReference type="InterPro" id="IPR021717">
    <property type="entry name" value="Nucleoporin_Nup160"/>
</dbReference>
<accession>A0A336M2C2</accession>
<dbReference type="Pfam" id="PF23347">
    <property type="entry name" value="TPR_Nup160_C"/>
    <property type="match status" value="1"/>
</dbReference>
<dbReference type="InterPro" id="IPR056535">
    <property type="entry name" value="TPR_NUP160_M"/>
</dbReference>
<dbReference type="VEuPathDB" id="VectorBase:CSON008359"/>
<dbReference type="Pfam" id="PF23345">
    <property type="entry name" value="NUP160_helical"/>
    <property type="match status" value="1"/>
</dbReference>
<comment type="subcellular location">
    <subcellularLocation>
        <location evidence="1">Nucleus</location>
    </subcellularLocation>
</comment>
<gene>
    <name evidence="8" type="primary">CSON008359</name>
</gene>
<dbReference type="GO" id="GO:0017056">
    <property type="term" value="F:structural constituent of nuclear pore"/>
    <property type="evidence" value="ECO:0007669"/>
    <property type="project" value="TreeGrafter"/>
</dbReference>
<dbReference type="PANTHER" id="PTHR21286">
    <property type="entry name" value="NUCLEAR PORE COMPLEX PROTEIN NUP160"/>
    <property type="match status" value="1"/>
</dbReference>
<evidence type="ECO:0000256" key="3">
    <source>
        <dbReference type="ARBA" id="ARBA00023242"/>
    </source>
</evidence>